<feature type="domain" description="AprE-like beta-barrel" evidence="12">
    <location>
        <begin position="419"/>
        <end position="501"/>
    </location>
</feature>
<dbReference type="Proteomes" id="UP001431010">
    <property type="component" value="Chromosome"/>
</dbReference>
<keyword evidence="4 9" id="KW-1003">Cell membrane</keyword>
<evidence type="ECO:0000256" key="3">
    <source>
        <dbReference type="ARBA" id="ARBA00022448"/>
    </source>
</evidence>
<dbReference type="Gene3D" id="2.40.30.170">
    <property type="match status" value="1"/>
</dbReference>
<keyword evidence="7 9" id="KW-1133">Transmembrane helix</keyword>
<keyword evidence="6 9" id="KW-0812">Transmembrane</keyword>
<evidence type="ECO:0000256" key="2">
    <source>
        <dbReference type="ARBA" id="ARBA00009477"/>
    </source>
</evidence>
<evidence type="ECO:0000256" key="7">
    <source>
        <dbReference type="ARBA" id="ARBA00022989"/>
    </source>
</evidence>
<proteinExistence type="inferred from homology"/>
<dbReference type="PANTHER" id="PTHR30386">
    <property type="entry name" value="MEMBRANE FUSION SUBUNIT OF EMRAB-TOLC MULTIDRUG EFFLUX PUMP"/>
    <property type="match status" value="1"/>
</dbReference>
<dbReference type="InterPro" id="IPR010129">
    <property type="entry name" value="T1SS_HlyD"/>
</dbReference>
<evidence type="ECO:0000313" key="14">
    <source>
        <dbReference type="Proteomes" id="UP001431010"/>
    </source>
</evidence>
<comment type="subcellular location">
    <subcellularLocation>
        <location evidence="1 9">Cell inner membrane</location>
        <topology evidence="1 9">Single-pass membrane protein</topology>
    </subcellularLocation>
</comment>
<keyword evidence="5 9" id="KW-0997">Cell inner membrane</keyword>
<dbReference type="Gene3D" id="2.40.50.100">
    <property type="match status" value="1"/>
</dbReference>
<evidence type="ECO:0000256" key="4">
    <source>
        <dbReference type="ARBA" id="ARBA00022475"/>
    </source>
</evidence>
<evidence type="ECO:0000313" key="13">
    <source>
        <dbReference type="EMBL" id="UFZ08011.1"/>
    </source>
</evidence>
<keyword evidence="8 9" id="KW-0472">Membrane</keyword>
<organism evidence="13 14">
    <name type="scientific">Bradyrhizobium ontarionense</name>
    <dbReference type="NCBI Taxonomy" id="2898149"/>
    <lineage>
        <taxon>Bacteria</taxon>
        <taxon>Pseudomonadati</taxon>
        <taxon>Pseudomonadota</taxon>
        <taxon>Alphaproteobacteria</taxon>
        <taxon>Hyphomicrobiales</taxon>
        <taxon>Nitrobacteraceae</taxon>
        <taxon>Bradyrhizobium</taxon>
    </lineage>
</organism>
<dbReference type="PRINTS" id="PR01490">
    <property type="entry name" value="RTXTOXIND"/>
</dbReference>
<dbReference type="InterPro" id="IPR058982">
    <property type="entry name" value="Beta-barrel_AprE"/>
</dbReference>
<name>A0ABY3RKL8_9BRAD</name>
<dbReference type="Pfam" id="PF25994">
    <property type="entry name" value="HH_AprE"/>
    <property type="match status" value="1"/>
</dbReference>
<protein>
    <recommendedName>
        <fullName evidence="9">Membrane fusion protein (MFP) family protein</fullName>
    </recommendedName>
</protein>
<feature type="transmembrane region" description="Helical" evidence="9">
    <location>
        <begin position="116"/>
        <end position="135"/>
    </location>
</feature>
<reference evidence="13" key="1">
    <citation type="journal article" date="2024" name="Antonie Van Leeuwenhoek">
        <title>Bradyrhizobium ontarionense sp. nov., a novel bacterial symbiont isolated from Aeschynomene indica (Indian jointvetch), harbours photosynthesis, nitrogen fixation and nitrous oxide (N2O) reductase genes.</title>
        <authorList>
            <person name="Bromfield E.S.P."/>
            <person name="Cloutier S."/>
        </authorList>
    </citation>
    <scope>NUCLEOTIDE SEQUENCE</scope>
    <source>
        <strain evidence="13">A19</strain>
    </source>
</reference>
<sequence>MRKADCCKAPDRRVDDRGVTLRLDAALEHGICNAPARRKDSRTNSLALIVRAPLSVYVNQLIRTETALHPLRAHQIPAGVETAALRSPAIDASTSATGQLAVFPRRIDRIATEAQGRFVVIVGLCTLAALLWSAIVQIDKVTRGSGRIVTQQMKQEVQHLEGGIIAEIMVKPGDRVVTGQPLMRVENSFFKSELAQAAIEQAAKRIRLKRLGAETTGASEVSFPPAALNISQQVIDNELSLFQRRRANLNEQLSIVTQQQRQKEIELSELRSRLPSVTRERQISDERLASLRKLTAAGAASNNEQLEAERVLQQAVARLSDLAHEIPRAEAALSELEKRKAEVTSRFQADAEKERAQTSTELEKLTKSIEALQDRMSRSDVSAPVSGIINKLNVTTIGGVVKPGEPLAEIVPSDGLIDVEMKLSPADRADVWPGQRAIVKISAYEFSVYGGLSARVSDISPDAHQDERGVPYFKVRLEADAAALGPDHPVLPGMLADVDVIGHRQSVLGALLRPLRRIKDNALRQ</sequence>
<keyword evidence="3 9" id="KW-0813">Transport</keyword>
<keyword evidence="10" id="KW-0175">Coiled coil</keyword>
<evidence type="ECO:0000256" key="5">
    <source>
        <dbReference type="ARBA" id="ARBA00022519"/>
    </source>
</evidence>
<evidence type="ECO:0000256" key="1">
    <source>
        <dbReference type="ARBA" id="ARBA00004377"/>
    </source>
</evidence>
<dbReference type="InterPro" id="IPR050739">
    <property type="entry name" value="MFP"/>
</dbReference>
<dbReference type="EMBL" id="CP088156">
    <property type="protein sequence ID" value="UFZ08011.1"/>
    <property type="molecule type" value="Genomic_DNA"/>
</dbReference>
<evidence type="ECO:0000256" key="10">
    <source>
        <dbReference type="SAM" id="Coils"/>
    </source>
</evidence>
<dbReference type="PANTHER" id="PTHR30386:SF26">
    <property type="entry name" value="TRANSPORT PROTEIN COMB"/>
    <property type="match status" value="1"/>
</dbReference>
<dbReference type="Pfam" id="PF26002">
    <property type="entry name" value="Beta-barrel_AprE"/>
    <property type="match status" value="1"/>
</dbReference>
<dbReference type="NCBIfam" id="TIGR01843">
    <property type="entry name" value="type_I_hlyD"/>
    <property type="match status" value="1"/>
</dbReference>
<evidence type="ECO:0000256" key="8">
    <source>
        <dbReference type="ARBA" id="ARBA00023136"/>
    </source>
</evidence>
<feature type="domain" description="AprE-like long alpha-helical hairpin" evidence="11">
    <location>
        <begin position="191"/>
        <end position="375"/>
    </location>
</feature>
<evidence type="ECO:0000256" key="6">
    <source>
        <dbReference type="ARBA" id="ARBA00022692"/>
    </source>
</evidence>
<evidence type="ECO:0000259" key="11">
    <source>
        <dbReference type="Pfam" id="PF25994"/>
    </source>
</evidence>
<gene>
    <name evidence="13" type="ORF">LQG66_17675</name>
</gene>
<accession>A0ABY3RKL8</accession>
<comment type="similarity">
    <text evidence="2 9">Belongs to the membrane fusion protein (MFP) (TC 8.A.1) family.</text>
</comment>
<keyword evidence="14" id="KW-1185">Reference proteome</keyword>
<evidence type="ECO:0000259" key="12">
    <source>
        <dbReference type="Pfam" id="PF26002"/>
    </source>
</evidence>
<evidence type="ECO:0000256" key="9">
    <source>
        <dbReference type="RuleBase" id="RU365093"/>
    </source>
</evidence>
<feature type="coiled-coil region" evidence="10">
    <location>
        <begin position="319"/>
        <end position="375"/>
    </location>
</feature>
<dbReference type="RefSeq" id="WP_231327460.1">
    <property type="nucleotide sequence ID" value="NZ_CP088156.1"/>
</dbReference>
<dbReference type="InterPro" id="IPR058781">
    <property type="entry name" value="HH_AprE-like"/>
</dbReference>